<dbReference type="Proteomes" id="UP000515856">
    <property type="component" value="Chromosome"/>
</dbReference>
<dbReference type="RefSeq" id="WP_147322890.1">
    <property type="nucleotide sequence ID" value="NZ_CP060636.1"/>
</dbReference>
<proteinExistence type="predicted"/>
<evidence type="ECO:0000259" key="6">
    <source>
        <dbReference type="Pfam" id="PF12698"/>
    </source>
</evidence>
<accession>A0A7G9GTE3</accession>
<evidence type="ECO:0000256" key="1">
    <source>
        <dbReference type="ARBA" id="ARBA00004141"/>
    </source>
</evidence>
<feature type="transmembrane region" description="Helical" evidence="5">
    <location>
        <begin position="135"/>
        <end position="157"/>
    </location>
</feature>
<feature type="transmembrane region" description="Helical" evidence="5">
    <location>
        <begin position="21"/>
        <end position="43"/>
    </location>
</feature>
<dbReference type="GO" id="GO:0140359">
    <property type="term" value="F:ABC-type transporter activity"/>
    <property type="evidence" value="ECO:0007669"/>
    <property type="project" value="InterPro"/>
</dbReference>
<name>A0A7G9GTE3_9FIRM</name>
<reference evidence="7 8" key="1">
    <citation type="submission" date="2020-08" db="EMBL/GenBank/DDBJ databases">
        <authorList>
            <person name="Liu C."/>
            <person name="Sun Q."/>
        </authorList>
    </citation>
    <scope>NUCLEOTIDE SEQUENCE [LARGE SCALE GENOMIC DNA]</scope>
    <source>
        <strain evidence="7 8">NSJ-61</strain>
    </source>
</reference>
<keyword evidence="4 5" id="KW-0472">Membrane</keyword>
<feature type="transmembrane region" description="Helical" evidence="5">
    <location>
        <begin position="169"/>
        <end position="187"/>
    </location>
</feature>
<evidence type="ECO:0000256" key="3">
    <source>
        <dbReference type="ARBA" id="ARBA00022989"/>
    </source>
</evidence>
<keyword evidence="3 5" id="KW-1133">Transmembrane helix</keyword>
<dbReference type="Pfam" id="PF12698">
    <property type="entry name" value="ABC2_membrane_3"/>
    <property type="match status" value="1"/>
</dbReference>
<organism evidence="7 8">
    <name type="scientific">[Eubacterium] hominis</name>
    <dbReference type="NCBI Taxonomy" id="2764325"/>
    <lineage>
        <taxon>Bacteria</taxon>
        <taxon>Bacillati</taxon>
        <taxon>Bacillota</taxon>
        <taxon>Erysipelotrichia</taxon>
        <taxon>Erysipelotrichales</taxon>
        <taxon>Erysipelotrichaceae</taxon>
        <taxon>Amedibacillus</taxon>
    </lineage>
</organism>
<dbReference type="InterPro" id="IPR013525">
    <property type="entry name" value="ABC2_TM"/>
</dbReference>
<sequence length="248" mass="27357">MKTLHIHKVMAIAEVKFRALCGKNCIIMPIFAIGFTMMMRFLYQNMSGDGASEEYLNAYALAMGLVMNIGMTGLYCTSLMLAEEKEKKTLRVLMTSSVNALEFFIGSVLPVFLVTVIVNYLLMPISGYTITGSNLILFSIVTMIGTLISCIIGMLLGIFAKNQVSTSTLTSPILLLMMLVPMFSSYIEELKMISPFIFTGAIMDMVMHMAEQVSPALNIGGILAMIIEAVVSIALFVLIYKRNGYEKE</sequence>
<evidence type="ECO:0000256" key="2">
    <source>
        <dbReference type="ARBA" id="ARBA00022692"/>
    </source>
</evidence>
<feature type="transmembrane region" description="Helical" evidence="5">
    <location>
        <begin position="217"/>
        <end position="240"/>
    </location>
</feature>
<dbReference type="AlphaFoldDB" id="A0A7G9GTE3"/>
<evidence type="ECO:0000313" key="7">
    <source>
        <dbReference type="EMBL" id="QNM14075.1"/>
    </source>
</evidence>
<evidence type="ECO:0000256" key="5">
    <source>
        <dbReference type="SAM" id="Phobius"/>
    </source>
</evidence>
<dbReference type="GO" id="GO:0016020">
    <property type="term" value="C:membrane"/>
    <property type="evidence" value="ECO:0007669"/>
    <property type="project" value="UniProtKB-SubCell"/>
</dbReference>
<evidence type="ECO:0000256" key="4">
    <source>
        <dbReference type="ARBA" id="ARBA00023136"/>
    </source>
</evidence>
<dbReference type="EMBL" id="CP060636">
    <property type="protein sequence ID" value="QNM14075.1"/>
    <property type="molecule type" value="Genomic_DNA"/>
</dbReference>
<keyword evidence="2 5" id="KW-0812">Transmembrane</keyword>
<dbReference type="KEGG" id="ehn:H9Q80_09130"/>
<feature type="domain" description="ABC-2 type transporter transmembrane" evidence="6">
    <location>
        <begin position="52"/>
        <end position="237"/>
    </location>
</feature>
<comment type="subcellular location">
    <subcellularLocation>
        <location evidence="1">Membrane</location>
        <topology evidence="1">Multi-pass membrane protein</topology>
    </subcellularLocation>
</comment>
<evidence type="ECO:0000313" key="8">
    <source>
        <dbReference type="Proteomes" id="UP000515856"/>
    </source>
</evidence>
<feature type="transmembrane region" description="Helical" evidence="5">
    <location>
        <begin position="55"/>
        <end position="82"/>
    </location>
</feature>
<feature type="transmembrane region" description="Helical" evidence="5">
    <location>
        <begin position="103"/>
        <end position="123"/>
    </location>
</feature>
<gene>
    <name evidence="7" type="ORF">H9Q80_09130</name>
</gene>
<keyword evidence="8" id="KW-1185">Reference proteome</keyword>
<protein>
    <submittedName>
        <fullName evidence="7">ABC transporter permease</fullName>
    </submittedName>
</protein>